<dbReference type="GeneID" id="54357176"/>
<proteinExistence type="predicted"/>
<accession>A0A6J3M7N0</accession>
<evidence type="ECO:0000313" key="1">
    <source>
        <dbReference type="Proteomes" id="UP000504637"/>
    </source>
</evidence>
<dbReference type="Proteomes" id="UP000504637">
    <property type="component" value="Unplaced"/>
</dbReference>
<dbReference type="RefSeq" id="XP_033461046.1">
    <property type="nucleotide sequence ID" value="XM_033599377.1"/>
</dbReference>
<dbReference type="AlphaFoldDB" id="A0A6J3M7N0"/>
<reference evidence="2" key="1">
    <citation type="submission" date="2020-01" db="EMBL/GenBank/DDBJ databases">
        <authorList>
            <consortium name="DOE Joint Genome Institute"/>
            <person name="Haridas S."/>
            <person name="Albert R."/>
            <person name="Binder M."/>
            <person name="Bloem J."/>
            <person name="Labutti K."/>
            <person name="Salamov A."/>
            <person name="Andreopoulos B."/>
            <person name="Baker S.E."/>
            <person name="Barry K."/>
            <person name="Bills G."/>
            <person name="Bluhm B.H."/>
            <person name="Cannon C."/>
            <person name="Castanera R."/>
            <person name="Culley D.E."/>
            <person name="Daum C."/>
            <person name="Ezra D."/>
            <person name="Gonzalez J.B."/>
            <person name="Henrissat B."/>
            <person name="Kuo A."/>
            <person name="Liang C."/>
            <person name="Lipzen A."/>
            <person name="Lutzoni F."/>
            <person name="Magnuson J."/>
            <person name="Mondo S."/>
            <person name="Nolan M."/>
            <person name="Ohm R."/>
            <person name="Pangilinan J."/>
            <person name="Park H.-J."/>
            <person name="Ramirez L."/>
            <person name="Alfaro M."/>
            <person name="Sun H."/>
            <person name="Tritt A."/>
            <person name="Yoshinaga Y."/>
            <person name="Zwiers L.-H."/>
            <person name="Turgeon B.G."/>
            <person name="Goodwin S.B."/>
            <person name="Spatafora J.W."/>
            <person name="Crous P.W."/>
            <person name="Grigoriev I.V."/>
        </authorList>
    </citation>
    <scope>NUCLEOTIDE SEQUENCE</scope>
    <source>
        <strain evidence="2">CBS 342.82</strain>
    </source>
</reference>
<name>A0A6J3M7N0_9PEZI</name>
<protein>
    <submittedName>
        <fullName evidence="2">Uncharacterized protein</fullName>
    </submittedName>
</protein>
<sequence length="87" mass="9545">MCTKQAVTTVIPYSFVVISNYCPTFAASSHFYFRLDMVGGFSGGPSCHGSNHYLEVEPDSGTTSKLTALKQLNFRAMRSENVDNVVD</sequence>
<keyword evidence="1" id="KW-1185">Reference proteome</keyword>
<evidence type="ECO:0000313" key="2">
    <source>
        <dbReference type="RefSeq" id="XP_033461046.1"/>
    </source>
</evidence>
<reference evidence="2" key="2">
    <citation type="submission" date="2020-04" db="EMBL/GenBank/DDBJ databases">
        <authorList>
            <consortium name="NCBI Genome Project"/>
        </authorList>
    </citation>
    <scope>NUCLEOTIDE SEQUENCE</scope>
    <source>
        <strain evidence="2">CBS 342.82</strain>
    </source>
</reference>
<gene>
    <name evidence="2" type="ORF">K489DRAFT_170983</name>
</gene>
<reference evidence="2" key="3">
    <citation type="submission" date="2025-08" db="UniProtKB">
        <authorList>
            <consortium name="RefSeq"/>
        </authorList>
    </citation>
    <scope>IDENTIFICATION</scope>
    <source>
        <strain evidence="2">CBS 342.82</strain>
    </source>
</reference>
<organism evidence="2">
    <name type="scientific">Dissoconium aciculare CBS 342.82</name>
    <dbReference type="NCBI Taxonomy" id="1314786"/>
    <lineage>
        <taxon>Eukaryota</taxon>
        <taxon>Fungi</taxon>
        <taxon>Dikarya</taxon>
        <taxon>Ascomycota</taxon>
        <taxon>Pezizomycotina</taxon>
        <taxon>Dothideomycetes</taxon>
        <taxon>Dothideomycetidae</taxon>
        <taxon>Mycosphaerellales</taxon>
        <taxon>Dissoconiaceae</taxon>
        <taxon>Dissoconium</taxon>
    </lineage>
</organism>